<protein>
    <submittedName>
        <fullName evidence="2">Uncharacterized protein</fullName>
    </submittedName>
</protein>
<evidence type="ECO:0000256" key="1">
    <source>
        <dbReference type="SAM" id="MobiDB-lite"/>
    </source>
</evidence>
<sequence>MNNHSLCVCTVPWTQGEKPRHKALSSSRYADLASTVPQNSRRVSGGRKRRETAQNGGLSVGQCETQNGTVEGCFDQAATKCGVIRTLFGASNFKLRRISSNLVNLTRIEFMLI</sequence>
<reference evidence="2" key="1">
    <citation type="submission" date="2020-09" db="EMBL/GenBank/DDBJ databases">
        <title>Genome-Enabled Discovery of Anthraquinone Biosynthesis in Senna tora.</title>
        <authorList>
            <person name="Kang S.-H."/>
            <person name="Pandey R.P."/>
            <person name="Lee C.-M."/>
            <person name="Sim J.-S."/>
            <person name="Jeong J.-T."/>
            <person name="Choi B.-S."/>
            <person name="Jung M."/>
            <person name="Ginzburg D."/>
            <person name="Zhao K."/>
            <person name="Won S.Y."/>
            <person name="Oh T.-J."/>
            <person name="Yu Y."/>
            <person name="Kim N.-H."/>
            <person name="Lee O.R."/>
            <person name="Lee T.-H."/>
            <person name="Bashyal P."/>
            <person name="Kim T.-S."/>
            <person name="Lee W.-H."/>
            <person name="Kawkins C."/>
            <person name="Kim C.-K."/>
            <person name="Kim J.S."/>
            <person name="Ahn B.O."/>
            <person name="Rhee S.Y."/>
            <person name="Sohng J.K."/>
        </authorList>
    </citation>
    <scope>NUCLEOTIDE SEQUENCE</scope>
    <source>
        <tissue evidence="2">Leaf</tissue>
    </source>
</reference>
<keyword evidence="3" id="KW-1185">Reference proteome</keyword>
<gene>
    <name evidence="2" type="ORF">G2W53_007754</name>
</gene>
<proteinExistence type="predicted"/>
<evidence type="ECO:0000313" key="3">
    <source>
        <dbReference type="Proteomes" id="UP000634136"/>
    </source>
</evidence>
<organism evidence="2 3">
    <name type="scientific">Senna tora</name>
    <dbReference type="NCBI Taxonomy" id="362788"/>
    <lineage>
        <taxon>Eukaryota</taxon>
        <taxon>Viridiplantae</taxon>
        <taxon>Streptophyta</taxon>
        <taxon>Embryophyta</taxon>
        <taxon>Tracheophyta</taxon>
        <taxon>Spermatophyta</taxon>
        <taxon>Magnoliopsida</taxon>
        <taxon>eudicotyledons</taxon>
        <taxon>Gunneridae</taxon>
        <taxon>Pentapetalae</taxon>
        <taxon>rosids</taxon>
        <taxon>fabids</taxon>
        <taxon>Fabales</taxon>
        <taxon>Fabaceae</taxon>
        <taxon>Caesalpinioideae</taxon>
        <taxon>Cassia clade</taxon>
        <taxon>Senna</taxon>
    </lineage>
</organism>
<name>A0A834X6U3_9FABA</name>
<dbReference type="Proteomes" id="UP000634136">
    <property type="component" value="Unassembled WGS sequence"/>
</dbReference>
<comment type="caution">
    <text evidence="2">The sequence shown here is derived from an EMBL/GenBank/DDBJ whole genome shotgun (WGS) entry which is preliminary data.</text>
</comment>
<evidence type="ECO:0000313" key="2">
    <source>
        <dbReference type="EMBL" id="KAF7839272.1"/>
    </source>
</evidence>
<accession>A0A834X6U3</accession>
<dbReference type="AlphaFoldDB" id="A0A834X6U3"/>
<feature type="region of interest" description="Disordered" evidence="1">
    <location>
        <begin position="35"/>
        <end position="59"/>
    </location>
</feature>
<dbReference type="EMBL" id="JAAIUW010000003">
    <property type="protein sequence ID" value="KAF7839272.1"/>
    <property type="molecule type" value="Genomic_DNA"/>
</dbReference>